<reference evidence="4 5" key="1">
    <citation type="journal article" date="2018" name="Sci. Adv.">
        <title>Multi-heme cytochromes provide a pathway for survival in energy-limited environments.</title>
        <authorList>
            <person name="Deng X."/>
            <person name="Dohmae N."/>
            <person name="Nealson K.H."/>
            <person name="Hashimoto K."/>
            <person name="Okamoto A."/>
        </authorList>
    </citation>
    <scope>NUCLEOTIDE SEQUENCE [LARGE SCALE GENOMIC DNA]</scope>
    <source>
        <strain evidence="4 5">IS5</strain>
    </source>
</reference>
<dbReference type="Pfam" id="PF13414">
    <property type="entry name" value="TPR_11"/>
    <property type="match status" value="1"/>
</dbReference>
<accession>A0A2Z6AUY3</accession>
<dbReference type="PROSITE" id="PS50005">
    <property type="entry name" value="TPR"/>
    <property type="match status" value="3"/>
</dbReference>
<dbReference type="InterPro" id="IPR019734">
    <property type="entry name" value="TPR_rpt"/>
</dbReference>
<feature type="repeat" description="TPR" evidence="3">
    <location>
        <begin position="180"/>
        <end position="213"/>
    </location>
</feature>
<dbReference type="InterPro" id="IPR011990">
    <property type="entry name" value="TPR-like_helical_dom_sf"/>
</dbReference>
<keyword evidence="5" id="KW-1185">Reference proteome</keyword>
<feature type="repeat" description="TPR" evidence="3">
    <location>
        <begin position="214"/>
        <end position="247"/>
    </location>
</feature>
<evidence type="ECO:0000313" key="4">
    <source>
        <dbReference type="EMBL" id="BBD07041.1"/>
    </source>
</evidence>
<organism evidence="4 5">
    <name type="scientific">Desulfovibrio ferrophilus</name>
    <dbReference type="NCBI Taxonomy" id="241368"/>
    <lineage>
        <taxon>Bacteria</taxon>
        <taxon>Pseudomonadati</taxon>
        <taxon>Thermodesulfobacteriota</taxon>
        <taxon>Desulfovibrionia</taxon>
        <taxon>Desulfovibrionales</taxon>
        <taxon>Desulfovibrionaceae</taxon>
        <taxon>Desulfovibrio</taxon>
    </lineage>
</organism>
<dbReference type="Pfam" id="PF13432">
    <property type="entry name" value="TPR_16"/>
    <property type="match status" value="1"/>
</dbReference>
<feature type="repeat" description="TPR" evidence="3">
    <location>
        <begin position="146"/>
        <end position="179"/>
    </location>
</feature>
<name>A0A2Z6AUY3_9BACT</name>
<dbReference type="PANTHER" id="PTHR44858">
    <property type="entry name" value="TETRATRICOPEPTIDE REPEAT PROTEIN 6"/>
    <property type="match status" value="1"/>
</dbReference>
<dbReference type="PANTHER" id="PTHR44858:SF1">
    <property type="entry name" value="UDP-N-ACETYLGLUCOSAMINE--PEPTIDE N-ACETYLGLUCOSAMINYLTRANSFERASE SPINDLY-RELATED"/>
    <property type="match status" value="1"/>
</dbReference>
<dbReference type="SUPFAM" id="SSF81901">
    <property type="entry name" value="HCP-like"/>
    <property type="match status" value="1"/>
</dbReference>
<dbReference type="RefSeq" id="WP_126375901.1">
    <property type="nucleotide sequence ID" value="NZ_AP017378.1"/>
</dbReference>
<protein>
    <submittedName>
        <fullName evidence="4">Uncharacterized protein</fullName>
    </submittedName>
</protein>
<dbReference type="InterPro" id="IPR050498">
    <property type="entry name" value="Ycf3"/>
</dbReference>
<dbReference type="Gene3D" id="1.25.40.10">
    <property type="entry name" value="Tetratricopeptide repeat domain"/>
    <property type="match status" value="2"/>
</dbReference>
<gene>
    <name evidence="4" type="ORF">DFE_0315</name>
</gene>
<evidence type="ECO:0000256" key="3">
    <source>
        <dbReference type="PROSITE-ProRule" id="PRU00339"/>
    </source>
</evidence>
<dbReference type="KEGG" id="dfl:DFE_0315"/>
<dbReference type="SUPFAM" id="SSF48452">
    <property type="entry name" value="TPR-like"/>
    <property type="match status" value="1"/>
</dbReference>
<keyword evidence="1" id="KW-0677">Repeat</keyword>
<keyword evidence="2 3" id="KW-0802">TPR repeat</keyword>
<dbReference type="EMBL" id="AP017378">
    <property type="protein sequence ID" value="BBD07041.1"/>
    <property type="molecule type" value="Genomic_DNA"/>
</dbReference>
<dbReference type="Proteomes" id="UP000269883">
    <property type="component" value="Chromosome"/>
</dbReference>
<dbReference type="SMART" id="SM00028">
    <property type="entry name" value="TPR"/>
    <property type="match status" value="4"/>
</dbReference>
<evidence type="ECO:0000256" key="2">
    <source>
        <dbReference type="ARBA" id="ARBA00022803"/>
    </source>
</evidence>
<evidence type="ECO:0000256" key="1">
    <source>
        <dbReference type="ARBA" id="ARBA00022737"/>
    </source>
</evidence>
<proteinExistence type="predicted"/>
<dbReference type="OrthoDB" id="5469766at2"/>
<evidence type="ECO:0000313" key="5">
    <source>
        <dbReference type="Proteomes" id="UP000269883"/>
    </source>
</evidence>
<sequence length="279" mass="31102">MPRPIFLVALVLTAVAVPLAIHFELIPERWLMAGSTSAGHSSPTGPCSEAMSFLEGDPSKALSLIEACIEQNGDKTPIDIHFKRAFNFEDKIPTEKVIADYTKCIESGHKLASSYNNRALAYKKSEQYALAEKDAYNSIEHSPQIASHYWTLGSILYGNEKFRDALKYLSIALKLDPENGSVHHSMSVAYRSLNEFGKAKQEINKAISIIPDSSKYYYSRGWLNMKMNMHGAAILDYKRALQLDPKNAQAHRGLAACYFKLGKTELSQLHTKIADSMPN</sequence>
<dbReference type="AlphaFoldDB" id="A0A2Z6AUY3"/>